<feature type="domain" description="MalT-like winged helix" evidence="1">
    <location>
        <begin position="2"/>
        <end position="36"/>
    </location>
</feature>
<proteinExistence type="predicted"/>
<keyword evidence="3" id="KW-1185">Reference proteome</keyword>
<dbReference type="RefSeq" id="WP_215369570.1">
    <property type="nucleotide sequence ID" value="NZ_JAGTIS010000001.1"/>
</dbReference>
<evidence type="ECO:0000259" key="1">
    <source>
        <dbReference type="Pfam" id="PF25873"/>
    </source>
</evidence>
<dbReference type="Proteomes" id="UP001519667">
    <property type="component" value="Unassembled WGS sequence"/>
</dbReference>
<comment type="caution">
    <text evidence="2">The sequence shown here is derived from an EMBL/GenBank/DDBJ whole genome shotgun (WGS) entry which is preliminary data.</text>
</comment>
<reference evidence="2 3" key="1">
    <citation type="submission" date="2021-04" db="EMBL/GenBank/DDBJ databases">
        <title>Pseudomonas boanensis sp. nov., a bacterium isolated from river water used for household purposes in Boane District, Mozambique.</title>
        <authorList>
            <person name="Nicklasson M."/>
            <person name="Martin-Rodriguez A.J."/>
            <person name="Thorell K."/>
            <person name="Neves L."/>
            <person name="Mussagy A."/>
            <person name="Rydberg H.A."/>
            <person name="Hernroth B."/>
            <person name="Svensson-Stadler L."/>
            <person name="Sjoling A."/>
        </authorList>
    </citation>
    <scope>NUCLEOTIDE SEQUENCE [LARGE SCALE GENOMIC DNA]</scope>
    <source>
        <strain evidence="2 3">DB1</strain>
    </source>
</reference>
<sequence>MQLFPLSLGRERQWYCLHHLFAEFLRGRLKTSDPERFKQLHFNASLWFTHHNG</sequence>
<gene>
    <name evidence="2" type="ORF">J7302_01885</name>
</gene>
<dbReference type="Pfam" id="PF25873">
    <property type="entry name" value="WHD_MalT"/>
    <property type="match status" value="1"/>
</dbReference>
<accession>A0ABS5XEY6</accession>
<evidence type="ECO:0000313" key="2">
    <source>
        <dbReference type="EMBL" id="MBT8764897.1"/>
    </source>
</evidence>
<name>A0ABS5XEY6_9GAMM</name>
<protein>
    <recommendedName>
        <fullName evidence="1">MalT-like winged helix domain-containing protein</fullName>
    </recommendedName>
</protein>
<organism evidence="2 3">
    <name type="scientific">Metapseudomonas boanensis</name>
    <dbReference type="NCBI Taxonomy" id="2822138"/>
    <lineage>
        <taxon>Bacteria</taxon>
        <taxon>Pseudomonadati</taxon>
        <taxon>Pseudomonadota</taxon>
        <taxon>Gammaproteobacteria</taxon>
        <taxon>Pseudomonadales</taxon>
        <taxon>Pseudomonadaceae</taxon>
        <taxon>Metapseudomonas</taxon>
    </lineage>
</organism>
<dbReference type="EMBL" id="JAGTIS010000001">
    <property type="protein sequence ID" value="MBT8764897.1"/>
    <property type="molecule type" value="Genomic_DNA"/>
</dbReference>
<evidence type="ECO:0000313" key="3">
    <source>
        <dbReference type="Proteomes" id="UP001519667"/>
    </source>
</evidence>
<dbReference type="InterPro" id="IPR059106">
    <property type="entry name" value="WHD_MalT"/>
</dbReference>